<organism evidence="3 4">
    <name type="scientific">Desulfofustis glycolicus DSM 9705</name>
    <dbReference type="NCBI Taxonomy" id="1121409"/>
    <lineage>
        <taxon>Bacteria</taxon>
        <taxon>Pseudomonadati</taxon>
        <taxon>Thermodesulfobacteriota</taxon>
        <taxon>Desulfobulbia</taxon>
        <taxon>Desulfobulbales</taxon>
        <taxon>Desulfocapsaceae</taxon>
        <taxon>Desulfofustis</taxon>
    </lineage>
</organism>
<dbReference type="EMBL" id="FQXS01000007">
    <property type="protein sequence ID" value="SHH70768.1"/>
    <property type="molecule type" value="Genomic_DNA"/>
</dbReference>
<evidence type="ECO:0000313" key="3">
    <source>
        <dbReference type="EMBL" id="SHH70768.1"/>
    </source>
</evidence>
<dbReference type="AlphaFoldDB" id="A0A1M5V6K3"/>
<evidence type="ECO:0000256" key="1">
    <source>
        <dbReference type="SAM" id="Phobius"/>
    </source>
</evidence>
<dbReference type="RefSeq" id="WP_073374850.1">
    <property type="nucleotide sequence ID" value="NZ_FQXS01000007.1"/>
</dbReference>
<feature type="transmembrane region" description="Helical" evidence="1">
    <location>
        <begin position="107"/>
        <end position="128"/>
    </location>
</feature>
<accession>A0A1M5V6K3</accession>
<feature type="transmembrane region" description="Helical" evidence="1">
    <location>
        <begin position="20"/>
        <end position="49"/>
    </location>
</feature>
<feature type="domain" description="DUF112" evidence="2">
    <location>
        <begin position="18"/>
        <end position="438"/>
    </location>
</feature>
<feature type="transmembrane region" description="Helical" evidence="1">
    <location>
        <begin position="418"/>
        <end position="443"/>
    </location>
</feature>
<name>A0A1M5V6K3_9BACT</name>
<keyword evidence="4" id="KW-1185">Reference proteome</keyword>
<keyword evidence="1" id="KW-0812">Transmembrane</keyword>
<feature type="transmembrane region" description="Helical" evidence="1">
    <location>
        <begin position="140"/>
        <end position="160"/>
    </location>
</feature>
<dbReference type="InterPro" id="IPR002823">
    <property type="entry name" value="DUF112_TM"/>
</dbReference>
<feature type="transmembrane region" description="Helical" evidence="1">
    <location>
        <begin position="463"/>
        <end position="489"/>
    </location>
</feature>
<dbReference type="STRING" id="1121409.SAMN02745124_01521"/>
<dbReference type="Proteomes" id="UP000184139">
    <property type="component" value="Unassembled WGS sequence"/>
</dbReference>
<gene>
    <name evidence="3" type="ORF">SAMN02745124_01521</name>
</gene>
<feature type="transmembrane region" description="Helical" evidence="1">
    <location>
        <begin position="56"/>
        <end position="80"/>
    </location>
</feature>
<feature type="transmembrane region" description="Helical" evidence="1">
    <location>
        <begin position="166"/>
        <end position="182"/>
    </location>
</feature>
<dbReference type="Pfam" id="PF01970">
    <property type="entry name" value="TctA"/>
    <property type="match status" value="1"/>
</dbReference>
<dbReference type="PANTHER" id="PTHR35342">
    <property type="entry name" value="TRICARBOXYLIC TRANSPORT PROTEIN"/>
    <property type="match status" value="1"/>
</dbReference>
<evidence type="ECO:0000313" key="4">
    <source>
        <dbReference type="Proteomes" id="UP000184139"/>
    </source>
</evidence>
<evidence type="ECO:0000259" key="2">
    <source>
        <dbReference type="Pfam" id="PF01970"/>
    </source>
</evidence>
<reference evidence="3 4" key="1">
    <citation type="submission" date="2016-11" db="EMBL/GenBank/DDBJ databases">
        <authorList>
            <person name="Jaros S."/>
            <person name="Januszkiewicz K."/>
            <person name="Wedrychowicz H."/>
        </authorList>
    </citation>
    <scope>NUCLEOTIDE SEQUENCE [LARGE SCALE GENOMIC DNA]</scope>
    <source>
        <strain evidence="3 4">DSM 9705</strain>
    </source>
</reference>
<sequence>MPEQLMAALGMVLSPDVILVLFAGVLFGAIVGAIPGLGTAVAIVVCLPFTLKIGPIAAIALLMGVYGSSIYGGSISAVLLNTPGTPQSAATGMDGYPMAKAGKAGQALGWVTAASIFGGLLSCAALILSAPLLADLSLKYGGPLEICGLICMGLACISSLSEGNQIKGILMGFAGLMLAAIGDDPVSGEMRFTFGLDFLAGGISLMPVVVGIYPLAEVFYRIHELRTAAHVEAIRCSKPIFPKLREWKGRISNLVRSSMIGIGLGILPGVGATASTFVAYTTAKKFSKNGDNFGKGEPDALIAAESSNNAITGGALIPTLALGIPGEPATALMLASMTLHGIIPGVRLMVDNPDVVYSSFILLILSNILLIPAAYIVIRAFGHVINFPPPVLLGLIVVCSLIGVYIPSGLFSDIPVTLVIGVLAFGMRLYNFPVTPLLIGYVLGPQLEFNMSQAAIYKGDMSLLAYLGTSPLAIVLFSVAGLFIFAPMMKSLYLTARRR</sequence>
<protein>
    <submittedName>
        <fullName evidence="3">Putative tricarboxylic transport membrane protein</fullName>
    </submittedName>
</protein>
<feature type="transmembrane region" description="Helical" evidence="1">
    <location>
        <begin position="390"/>
        <end position="411"/>
    </location>
</feature>
<dbReference type="OrthoDB" id="9781349at2"/>
<keyword evidence="1" id="KW-1133">Transmembrane helix</keyword>
<dbReference type="PANTHER" id="PTHR35342:SF5">
    <property type="entry name" value="TRICARBOXYLIC TRANSPORT PROTEIN"/>
    <property type="match status" value="1"/>
</dbReference>
<proteinExistence type="predicted"/>
<keyword evidence="1" id="KW-0472">Membrane</keyword>
<feature type="transmembrane region" description="Helical" evidence="1">
    <location>
        <begin position="355"/>
        <end position="378"/>
    </location>
</feature>
<feature type="transmembrane region" description="Helical" evidence="1">
    <location>
        <begin position="259"/>
        <end position="280"/>
    </location>
</feature>
<feature type="transmembrane region" description="Helical" evidence="1">
    <location>
        <begin position="194"/>
        <end position="216"/>
    </location>
</feature>